<dbReference type="STRING" id="1794912.AXX12_07665"/>
<dbReference type="InterPro" id="IPR011761">
    <property type="entry name" value="ATP-grasp"/>
</dbReference>
<dbReference type="Gene3D" id="3.30.470.20">
    <property type="entry name" value="ATP-grasp fold, B domain"/>
    <property type="match status" value="2"/>
</dbReference>
<dbReference type="Gene3D" id="3.90.190.20">
    <property type="entry name" value="Mur ligase, C-terminal domain"/>
    <property type="match status" value="1"/>
</dbReference>
<comment type="pathway">
    <text evidence="2">Cell wall biogenesis; peptidoglycan biosynthesis.</text>
</comment>
<comment type="similarity">
    <text evidence="3">In the C-terminal section; belongs to the MurCDEF family.</text>
</comment>
<evidence type="ECO:0000256" key="1">
    <source>
        <dbReference type="ARBA" id="ARBA00003184"/>
    </source>
</evidence>
<sequence>MQIITVRELRGPNIYSYRPVIKVRLDLGEQAETPSNEIPGFVERLTEALPTLSEHHCALGYRGGFVERLHEGTYLAHVFEHVALEFQTAAGYDVRFGKARSGGTPGVYDVVLGYRSAAAAMEAIRQAEELINALVAGSPYDAAAAVQAVTSAGEADRLGPSTEALYQAACGRGIPVSRIGQENLLVLGWGRRQQRMWTTVSSKTGMLATDLACDKDLTKKILADGALPVPEGQVVENAKQAVQAMMEIGVPVVIKPLGGNQGKGVTLDIHKVEEAERAFAIAAEFDNRVVVEQFIPGRQYRLCVVNGKLVAAAERIPAYVIGDGSSTIWQLVDQINADPQRGDGHEKPLTKIKIDSVAIINLSRQGLTPDSIPADGKIVYIRENANLSTGGTAVDVTDIVHPETVQMAERAAKLIGLDIAGVDIVAADITKSLRQGGAIIEVNAAPGIRMHHYPSAGKSRDVAAAIIDYLFPHGDQGRIPIISVTGTNGKTTVTRMIGHIWEAAGYKVGMTTTDGIHIGGECIMPGDTTGPASARIVLNDPCVEVAVLETARGGLLRGGLAFDSCDVGIVTNVTEDHLGQDGIEDLNDLAYVKSLVLETVKPDGFAVINADDAFAAILAKRVRAEIMYFSLEPDNLIVRRHLGRGGKAIFVKESMIYAAEGKTAKPLLSADSIPATLGGIAMHNLQNAVIAAAACWCLRLPVSYICEGLMSFDENPGRFNLISLGNLCVCVDYGHNPAGYLATISTARRMGARRLVGVIAAPGDRRDDVVVNVGRIAGRGFDMIYIKEDEDLRGRQPGETAALLKQGVIESGYPAEAVTLVLSEYTAVWTALSQAQPEDLIVVFYEKYDVVKRAIDEFRLQHNRQQAEAAGYGYFAVNQAGI</sequence>
<dbReference type="Pfam" id="PF02875">
    <property type="entry name" value="Mur_ligase_C"/>
    <property type="match status" value="1"/>
</dbReference>
<dbReference type="InterPro" id="IPR011810">
    <property type="entry name" value="Cya_phycin_syn"/>
</dbReference>
<evidence type="ECO:0000256" key="4">
    <source>
        <dbReference type="ARBA" id="ARBA00011738"/>
    </source>
</evidence>
<dbReference type="GO" id="GO:0071161">
    <property type="term" value="F:cyanophycin synthetase activity (L-arginine-adding)"/>
    <property type="evidence" value="ECO:0007669"/>
    <property type="project" value="UniProtKB-EC"/>
</dbReference>
<comment type="catalytic activity">
    <reaction evidence="13">
        <text>[L-4-(L-arginin-2-N-yl)aspartate](n) + L-aspartate + ATP = [L-4-(L-arginin-2-N-yl)aspartate](n)-L-aspartate + ADP + phosphate + H(+)</text>
        <dbReference type="Rhea" id="RHEA:13277"/>
        <dbReference type="Rhea" id="RHEA-COMP:13728"/>
        <dbReference type="Rhea" id="RHEA-COMP:13733"/>
        <dbReference type="ChEBI" id="CHEBI:15378"/>
        <dbReference type="ChEBI" id="CHEBI:29991"/>
        <dbReference type="ChEBI" id="CHEBI:30616"/>
        <dbReference type="ChEBI" id="CHEBI:43474"/>
        <dbReference type="ChEBI" id="CHEBI:137986"/>
        <dbReference type="ChEBI" id="CHEBI:137990"/>
        <dbReference type="ChEBI" id="CHEBI:456216"/>
        <dbReference type="EC" id="6.3.2.29"/>
    </reaction>
</comment>
<dbReference type="PANTHER" id="PTHR23135">
    <property type="entry name" value="MUR LIGASE FAMILY MEMBER"/>
    <property type="match status" value="1"/>
</dbReference>
<dbReference type="InterPro" id="IPR004101">
    <property type="entry name" value="Mur_ligase_C"/>
</dbReference>
<comment type="caution">
    <text evidence="16">The sequence shown here is derived from an EMBL/GenBank/DDBJ whole genome shotgun (WGS) entry which is preliminary data.</text>
</comment>
<evidence type="ECO:0000256" key="11">
    <source>
        <dbReference type="ARBA" id="ARBA00031353"/>
    </source>
</evidence>
<keyword evidence="9 14" id="KW-0547">Nucleotide-binding</keyword>
<dbReference type="Gene3D" id="3.40.1190.10">
    <property type="entry name" value="Mur-like, catalytic domain"/>
    <property type="match status" value="1"/>
</dbReference>
<comment type="function">
    <text evidence="1">Catalyzes the ATP-dependent polymerization of arginine and aspartate to multi-L-arginyl-poly-L-aspartic acid (cyanophycin; a water-insoluble reserve polymer).</text>
</comment>
<dbReference type="AlphaFoldDB" id="A0A154BQP0"/>
<dbReference type="PANTHER" id="PTHR23135:SF18">
    <property type="entry name" value="CYANOPHYCIN SYNTHETASE"/>
    <property type="match status" value="1"/>
</dbReference>
<dbReference type="InterPro" id="IPR013221">
    <property type="entry name" value="Mur_ligase_cen"/>
</dbReference>
<evidence type="ECO:0000256" key="9">
    <source>
        <dbReference type="ARBA" id="ARBA00022741"/>
    </source>
</evidence>
<accession>A0A154BQP0</accession>
<dbReference type="OrthoDB" id="9803907at2"/>
<keyword evidence="17" id="KW-1185">Reference proteome</keyword>
<dbReference type="InterPro" id="IPR044019">
    <property type="entry name" value="Cyanophycin_syn_N"/>
</dbReference>
<name>A0A154BQP0_ANASB</name>
<protein>
    <recommendedName>
        <fullName evidence="7">Cyanophycin synthetase</fullName>
        <ecNumber evidence="6">6.3.2.29</ecNumber>
        <ecNumber evidence="5">6.3.2.30</ecNumber>
    </recommendedName>
    <alternativeName>
        <fullName evidence="11">Cyanophycin synthase</fullName>
    </alternativeName>
</protein>
<dbReference type="SUPFAM" id="SSF56059">
    <property type="entry name" value="Glutathione synthetase ATP-binding domain-like"/>
    <property type="match status" value="1"/>
</dbReference>
<dbReference type="EC" id="6.3.2.29" evidence="6"/>
<dbReference type="GO" id="GO:0071160">
    <property type="term" value="F:cyanophycin synthetase activity (L-aspartate-adding)"/>
    <property type="evidence" value="ECO:0007669"/>
    <property type="project" value="UniProtKB-EC"/>
</dbReference>
<evidence type="ECO:0000259" key="15">
    <source>
        <dbReference type="PROSITE" id="PS50975"/>
    </source>
</evidence>
<evidence type="ECO:0000256" key="6">
    <source>
        <dbReference type="ARBA" id="ARBA00013005"/>
    </source>
</evidence>
<dbReference type="Proteomes" id="UP000076268">
    <property type="component" value="Unassembled WGS sequence"/>
</dbReference>
<dbReference type="EC" id="6.3.2.30" evidence="5"/>
<evidence type="ECO:0000256" key="10">
    <source>
        <dbReference type="ARBA" id="ARBA00022840"/>
    </source>
</evidence>
<dbReference type="SUPFAM" id="SSF53623">
    <property type="entry name" value="MurD-like peptide ligases, catalytic domain"/>
    <property type="match status" value="1"/>
</dbReference>
<dbReference type="Pfam" id="PF08443">
    <property type="entry name" value="RimK"/>
    <property type="match status" value="2"/>
</dbReference>
<proteinExistence type="inferred from homology"/>
<dbReference type="GO" id="GO:0005524">
    <property type="term" value="F:ATP binding"/>
    <property type="evidence" value="ECO:0007669"/>
    <property type="project" value="UniProtKB-UniRule"/>
</dbReference>
<dbReference type="NCBIfam" id="TIGR02068">
    <property type="entry name" value="cya_phycin_syn"/>
    <property type="match status" value="1"/>
</dbReference>
<dbReference type="GO" id="GO:0046872">
    <property type="term" value="F:metal ion binding"/>
    <property type="evidence" value="ECO:0007669"/>
    <property type="project" value="InterPro"/>
</dbReference>
<dbReference type="Pfam" id="PF08245">
    <property type="entry name" value="Mur_ligase_M"/>
    <property type="match status" value="1"/>
</dbReference>
<evidence type="ECO:0000313" key="17">
    <source>
        <dbReference type="Proteomes" id="UP000076268"/>
    </source>
</evidence>
<evidence type="ECO:0000256" key="2">
    <source>
        <dbReference type="ARBA" id="ARBA00004752"/>
    </source>
</evidence>
<evidence type="ECO:0000313" key="16">
    <source>
        <dbReference type="EMBL" id="KYZ76304.1"/>
    </source>
</evidence>
<dbReference type="InterPro" id="IPR036615">
    <property type="entry name" value="Mur_ligase_C_dom_sf"/>
</dbReference>
<evidence type="ECO:0000256" key="3">
    <source>
        <dbReference type="ARBA" id="ARBA00009060"/>
    </source>
</evidence>
<dbReference type="RefSeq" id="WP_066241530.1">
    <property type="nucleotide sequence ID" value="NZ_LSGP01000017.1"/>
</dbReference>
<gene>
    <name evidence="16" type="ORF">AXX12_07665</name>
</gene>
<dbReference type="PROSITE" id="PS50975">
    <property type="entry name" value="ATP_GRASP"/>
    <property type="match status" value="1"/>
</dbReference>
<evidence type="ECO:0000256" key="13">
    <source>
        <dbReference type="ARBA" id="ARBA00048425"/>
    </source>
</evidence>
<keyword evidence="10 14" id="KW-0067">ATP-binding</keyword>
<evidence type="ECO:0000256" key="7">
    <source>
        <dbReference type="ARBA" id="ARBA00022036"/>
    </source>
</evidence>
<dbReference type="NCBIfam" id="NF010623">
    <property type="entry name" value="PRK14016.1"/>
    <property type="match status" value="1"/>
</dbReference>
<comment type="catalytic activity">
    <reaction evidence="12">
        <text>[L-4-(L-arginin-2-N-yl)aspartate](n)-L-aspartate + L-arginine + ATP = [L-4-(L-arginin-2-N-yl)aspartate](n+1) + ADP + phosphate + H(+)</text>
        <dbReference type="Rhea" id="RHEA:23888"/>
        <dbReference type="Rhea" id="RHEA-COMP:13732"/>
        <dbReference type="Rhea" id="RHEA-COMP:13733"/>
        <dbReference type="ChEBI" id="CHEBI:15378"/>
        <dbReference type="ChEBI" id="CHEBI:30616"/>
        <dbReference type="ChEBI" id="CHEBI:32682"/>
        <dbReference type="ChEBI" id="CHEBI:43474"/>
        <dbReference type="ChEBI" id="CHEBI:137986"/>
        <dbReference type="ChEBI" id="CHEBI:137990"/>
        <dbReference type="ChEBI" id="CHEBI:456216"/>
        <dbReference type="EC" id="6.3.2.30"/>
    </reaction>
</comment>
<evidence type="ECO:0000256" key="12">
    <source>
        <dbReference type="ARBA" id="ARBA00048094"/>
    </source>
</evidence>
<evidence type="ECO:0000256" key="8">
    <source>
        <dbReference type="ARBA" id="ARBA00022598"/>
    </source>
</evidence>
<reference evidence="16 17" key="1">
    <citation type="submission" date="2016-02" db="EMBL/GenBank/DDBJ databases">
        <title>Anaerosporomusa subterraneum gen. nov., sp. nov., a spore-forming obligate anaerobe isolated from saprolite.</title>
        <authorList>
            <person name="Choi J.K."/>
            <person name="Shah M."/>
            <person name="Yee N."/>
        </authorList>
    </citation>
    <scope>NUCLEOTIDE SEQUENCE [LARGE SCALE GENOMIC DNA]</scope>
    <source>
        <strain evidence="16 17">RU4</strain>
    </source>
</reference>
<dbReference type="EMBL" id="LSGP01000017">
    <property type="protein sequence ID" value="KYZ76304.1"/>
    <property type="molecule type" value="Genomic_DNA"/>
</dbReference>
<dbReference type="Pfam" id="PF18921">
    <property type="entry name" value="Cyanophycin_syn"/>
    <property type="match status" value="1"/>
</dbReference>
<evidence type="ECO:0000256" key="5">
    <source>
        <dbReference type="ARBA" id="ARBA00012968"/>
    </source>
</evidence>
<comment type="subunit">
    <text evidence="4">Homodimer.</text>
</comment>
<feature type="domain" description="ATP-grasp" evidence="15">
    <location>
        <begin position="219"/>
        <end position="471"/>
    </location>
</feature>
<organism evidence="16 17">
    <name type="scientific">Anaerosporomusa subterranea</name>
    <dbReference type="NCBI Taxonomy" id="1794912"/>
    <lineage>
        <taxon>Bacteria</taxon>
        <taxon>Bacillati</taxon>
        <taxon>Bacillota</taxon>
        <taxon>Negativicutes</taxon>
        <taxon>Acetonemataceae</taxon>
        <taxon>Anaerosporomusa</taxon>
    </lineage>
</organism>
<dbReference type="InterPro" id="IPR036565">
    <property type="entry name" value="Mur-like_cat_sf"/>
</dbReference>
<keyword evidence="8" id="KW-0436">Ligase</keyword>
<evidence type="ECO:0000256" key="14">
    <source>
        <dbReference type="PROSITE-ProRule" id="PRU00409"/>
    </source>
</evidence>
<dbReference type="SUPFAM" id="SSF53244">
    <property type="entry name" value="MurD-like peptide ligases, peptide-binding domain"/>
    <property type="match status" value="1"/>
</dbReference>
<dbReference type="InterPro" id="IPR013651">
    <property type="entry name" value="ATP-grasp_RimK-type"/>
</dbReference>